<reference evidence="3 5" key="1">
    <citation type="submission" date="2016-06" db="EMBL/GenBank/DDBJ databases">
        <authorList>
            <person name="Kjaerup R.B."/>
            <person name="Dalgaard T.S."/>
            <person name="Juul-Madsen H.R."/>
        </authorList>
    </citation>
    <scope>NUCLEOTIDE SEQUENCE [LARGE SCALE GENOMIC DNA]</scope>
    <source>
        <strain evidence="3">Orrdi1</strain>
    </source>
</reference>
<feature type="transmembrane region" description="Helical" evidence="1">
    <location>
        <begin position="14"/>
        <end position="34"/>
    </location>
</feature>
<dbReference type="KEGG" id="odi:ODI_R3526"/>
<evidence type="ECO:0000313" key="4">
    <source>
        <dbReference type="EMBL" id="SOE51559.1"/>
    </source>
</evidence>
<dbReference type="EMBL" id="FLRC01000001">
    <property type="protein sequence ID" value="SBT23603.1"/>
    <property type="molecule type" value="Genomic_DNA"/>
</dbReference>
<proteinExistence type="predicted"/>
<dbReference type="STRING" id="1851544.ODI_00139"/>
<evidence type="ECO:0000313" key="5">
    <source>
        <dbReference type="Proteomes" id="UP000078558"/>
    </source>
</evidence>
<dbReference type="InterPro" id="IPR008520">
    <property type="entry name" value="DUF802"/>
</dbReference>
<dbReference type="SUPFAM" id="SSF58113">
    <property type="entry name" value="Apolipoprotein A-I"/>
    <property type="match status" value="2"/>
</dbReference>
<organism evidence="3 5">
    <name type="scientific">Orrella dioscoreae</name>
    <dbReference type="NCBI Taxonomy" id="1851544"/>
    <lineage>
        <taxon>Bacteria</taxon>
        <taxon>Pseudomonadati</taxon>
        <taxon>Pseudomonadota</taxon>
        <taxon>Betaproteobacteria</taxon>
        <taxon>Burkholderiales</taxon>
        <taxon>Alcaligenaceae</taxon>
        <taxon>Orrella</taxon>
    </lineage>
</organism>
<dbReference type="Proteomes" id="UP000078558">
    <property type="component" value="Chromosome I"/>
</dbReference>
<keyword evidence="1" id="KW-0472">Membrane</keyword>
<feature type="transmembrane region" description="Helical" evidence="1">
    <location>
        <begin position="88"/>
        <end position="110"/>
    </location>
</feature>
<feature type="transmembrane region" description="Helical" evidence="1">
    <location>
        <begin position="141"/>
        <end position="163"/>
    </location>
</feature>
<evidence type="ECO:0000259" key="2">
    <source>
        <dbReference type="Pfam" id="PF05650"/>
    </source>
</evidence>
<accession>A0A1C3JWI3</accession>
<evidence type="ECO:0000313" key="3">
    <source>
        <dbReference type="EMBL" id="SBT23603.1"/>
    </source>
</evidence>
<dbReference type="Gene3D" id="1.20.120.20">
    <property type="entry name" value="Apolipoprotein"/>
    <property type="match status" value="2"/>
</dbReference>
<dbReference type="Pfam" id="PF05650">
    <property type="entry name" value="DUF802"/>
    <property type="match status" value="2"/>
</dbReference>
<evidence type="ECO:0000256" key="1">
    <source>
        <dbReference type="SAM" id="Phobius"/>
    </source>
</evidence>
<gene>
    <name evidence="3" type="ORF">ODI_00139</name>
    <name evidence="4" type="ORF">ODI_R3526</name>
</gene>
<keyword evidence="5" id="KW-1185">Reference proteome</keyword>
<dbReference type="AlphaFoldDB" id="A0A1C3JWI3"/>
<feature type="domain" description="DUF802" evidence="2">
    <location>
        <begin position="526"/>
        <end position="574"/>
    </location>
</feature>
<feature type="domain" description="DUF802" evidence="2">
    <location>
        <begin position="472"/>
        <end position="521"/>
    </location>
</feature>
<keyword evidence="1" id="KW-0812">Transmembrane</keyword>
<protein>
    <submittedName>
        <fullName evidence="3">Methyl-accepting chemotaxis protein</fullName>
    </submittedName>
</protein>
<sequence length="857" mass="89736">MGWIAAGYVGSNPLALAVTVLIGVCYLAGSLELLQYQRHTSALSQALAGLTAPPASLNDWLDALPASLRPATRLRVDGERVGLPGPALTPYLVGLLVLLGMLGTFLGMVATLRGTGAALESAADLQAIRASLATPIKGLGFAFGTSVAGVATSAMLGLLAALARRERAEVSRSLDASVSTTLRPFTAAHRRDEALALSQRQADILPALVEQLRGLTAALQQQHQDLGQRLSTSQDAFHGKTETLYTRLADTLGQALKDSAAESARAAGAAIQPAAEATLAGLTRETATWQASVSQTLQQQVDAIATRLGTTTDTLATRLDTATGAIAQQLAQSTQAIAANLEGSTASIATNLKDTTASIATRLESATTAIAGNLSGTSTDIATRLDTSTRAIADNLAASTASISDSLDQNTRAIATSLDNTTRAIAANLETSTGAITRNLETSTAGIRASLDAGTDSTAEKLAAVAEIASVQLEATTQAVTETWRQALADHQQASDTLMHTQRYALERSAGTLEKSVGALLTGMDTRMTEVTTQLSQAWTEALARHESANGKLAEQNQAMLDAAAAQLAQQSADTVRAAEAARQTLQDTLAARDEERLAAWTGELRTIAASLRDTWQQAGEHAAAQQREVSASLSRSADDIAERAREHATTTLAEIARLMQAAAEAPKAAADVIAELRDRLSDSMARDNAMLDERARLMESLRTLHDAVNQACTEQRGAIDALISTSSDLMERVGSQFRDTVLSETDKLSQAVQSETGKLSEAADQVAGSATQVSSLGDAFGASVQAFDSANEKLVAHLARVEAALDKSLARSDEQLAYYVAQAREVVDLSLLSQKQIITELKRAAESRNPDGAEAA</sequence>
<reference evidence="4 5" key="2">
    <citation type="submission" date="2017-08" db="EMBL/GenBank/DDBJ databases">
        <authorList>
            <person name="de Groot N.N."/>
        </authorList>
    </citation>
    <scope>NUCLEOTIDE SEQUENCE [LARGE SCALE GENOMIC DNA]</scope>
    <source>
        <strain evidence="4">Orrdi1</strain>
    </source>
</reference>
<keyword evidence="1" id="KW-1133">Transmembrane helix</keyword>
<dbReference type="EMBL" id="LT907988">
    <property type="protein sequence ID" value="SOE51559.1"/>
    <property type="molecule type" value="Genomic_DNA"/>
</dbReference>
<name>A0A1C3JWI3_9BURK</name>